<dbReference type="Gene3D" id="3.30.2310.20">
    <property type="entry name" value="RelE-like"/>
    <property type="match status" value="1"/>
</dbReference>
<protein>
    <recommendedName>
        <fullName evidence="5">Addiction module toxin RelE</fullName>
    </recommendedName>
</protein>
<dbReference type="PANTHER" id="PTHR35601">
    <property type="entry name" value="TOXIN RELE"/>
    <property type="match status" value="1"/>
</dbReference>
<evidence type="ECO:0000256" key="2">
    <source>
        <dbReference type="ARBA" id="ARBA00022649"/>
    </source>
</evidence>
<gene>
    <name evidence="3" type="ORF">A2788_00645</name>
</gene>
<dbReference type="Proteomes" id="UP000177521">
    <property type="component" value="Unassembled WGS sequence"/>
</dbReference>
<evidence type="ECO:0008006" key="5">
    <source>
        <dbReference type="Google" id="ProtNLM"/>
    </source>
</evidence>
<comment type="similarity">
    <text evidence="1">Belongs to the RelE toxin family.</text>
</comment>
<dbReference type="Pfam" id="PF05016">
    <property type="entry name" value="ParE_toxin"/>
    <property type="match status" value="1"/>
</dbReference>
<keyword evidence="2" id="KW-1277">Toxin-antitoxin system</keyword>
<evidence type="ECO:0000256" key="1">
    <source>
        <dbReference type="ARBA" id="ARBA00006226"/>
    </source>
</evidence>
<dbReference type="InterPro" id="IPR007712">
    <property type="entry name" value="RelE/ParE_toxin"/>
</dbReference>
<accession>A0A1F4XJZ3</accession>
<organism evidence="3 4">
    <name type="scientific">Candidatus Abawacabacteria bacterium RIFCSPHIGHO2_01_FULL_46_8</name>
    <dbReference type="NCBI Taxonomy" id="1817815"/>
    <lineage>
        <taxon>Bacteria</taxon>
        <taxon>Candidatus Abawacaibacteriota</taxon>
    </lineage>
</organism>
<comment type="caution">
    <text evidence="3">The sequence shown here is derived from an EMBL/GenBank/DDBJ whole genome shotgun (WGS) entry which is preliminary data.</text>
</comment>
<evidence type="ECO:0000313" key="3">
    <source>
        <dbReference type="EMBL" id="OGC82031.1"/>
    </source>
</evidence>
<dbReference type="SUPFAM" id="SSF143011">
    <property type="entry name" value="RelE-like"/>
    <property type="match status" value="1"/>
</dbReference>
<proteinExistence type="inferred from homology"/>
<dbReference type="EMBL" id="MEWS01000023">
    <property type="protein sequence ID" value="OGC82031.1"/>
    <property type="molecule type" value="Genomic_DNA"/>
</dbReference>
<dbReference type="AlphaFoldDB" id="A0A1F4XJZ3"/>
<evidence type="ECO:0000313" key="4">
    <source>
        <dbReference type="Proteomes" id="UP000177521"/>
    </source>
</evidence>
<sequence length="87" mass="10352">MKYQVSLAPAVTKFLTKVTKQDRYRIIKGLLSLRQDPFLGKKLKGMFAGFYSIRVWPYRIIYDVRQKECLVFVIRIGSRKDVYRCRS</sequence>
<dbReference type="InterPro" id="IPR035093">
    <property type="entry name" value="RelE/ParE_toxin_dom_sf"/>
</dbReference>
<reference evidence="3 4" key="1">
    <citation type="journal article" date="2016" name="Nat. Commun.">
        <title>Thousands of microbial genomes shed light on interconnected biogeochemical processes in an aquifer system.</title>
        <authorList>
            <person name="Anantharaman K."/>
            <person name="Brown C.T."/>
            <person name="Hug L.A."/>
            <person name="Sharon I."/>
            <person name="Castelle C.J."/>
            <person name="Probst A.J."/>
            <person name="Thomas B.C."/>
            <person name="Singh A."/>
            <person name="Wilkins M.J."/>
            <person name="Karaoz U."/>
            <person name="Brodie E.L."/>
            <person name="Williams K.H."/>
            <person name="Hubbard S.S."/>
            <person name="Banfield J.F."/>
        </authorList>
    </citation>
    <scope>NUCLEOTIDE SEQUENCE [LARGE SCALE GENOMIC DNA]</scope>
</reference>
<dbReference type="NCBIfam" id="TIGR02385">
    <property type="entry name" value="RelE_StbE"/>
    <property type="match status" value="1"/>
</dbReference>
<name>A0A1F4XJZ3_9BACT</name>
<dbReference type="PANTHER" id="PTHR35601:SF1">
    <property type="entry name" value="TOXIN RELE"/>
    <property type="match status" value="1"/>
</dbReference>